<feature type="transmembrane region" description="Helical" evidence="5">
    <location>
        <begin position="469"/>
        <end position="488"/>
    </location>
</feature>
<keyword evidence="5" id="KW-1133">Transmembrane helix</keyword>
<feature type="domain" description="Protein kinase" evidence="6">
    <location>
        <begin position="9"/>
        <end position="283"/>
    </location>
</feature>
<dbReference type="Pfam" id="PF00069">
    <property type="entry name" value="Pkinase"/>
    <property type="match status" value="3"/>
</dbReference>
<dbReference type="SMART" id="SM00220">
    <property type="entry name" value="S_TKc"/>
    <property type="match status" value="4"/>
</dbReference>
<feature type="domain" description="Protein kinase" evidence="6">
    <location>
        <begin position="1031"/>
        <end position="1306"/>
    </location>
</feature>
<evidence type="ECO:0000256" key="1">
    <source>
        <dbReference type="ARBA" id="ARBA00022527"/>
    </source>
</evidence>
<dbReference type="InterPro" id="IPR001245">
    <property type="entry name" value="Ser-Thr/Tyr_kinase_cat_dom"/>
</dbReference>
<evidence type="ECO:0000256" key="4">
    <source>
        <dbReference type="PROSITE-ProRule" id="PRU10141"/>
    </source>
</evidence>
<dbReference type="CDD" id="cd13999">
    <property type="entry name" value="STKc_MAP3K-like"/>
    <property type="match status" value="1"/>
</dbReference>
<dbReference type="InterPro" id="IPR017441">
    <property type="entry name" value="Protein_kinase_ATP_BS"/>
</dbReference>
<name>A0ABR2H2M9_9EUKA</name>
<dbReference type="SUPFAM" id="SSF56112">
    <property type="entry name" value="Protein kinase-like (PK-like)"/>
    <property type="match status" value="4"/>
</dbReference>
<proteinExistence type="predicted"/>
<keyword evidence="1" id="KW-0808">Transferase</keyword>
<keyword evidence="1" id="KW-0723">Serine/threonine-protein kinase</keyword>
<evidence type="ECO:0000256" key="2">
    <source>
        <dbReference type="ARBA" id="ARBA00022741"/>
    </source>
</evidence>
<dbReference type="PRINTS" id="PR00109">
    <property type="entry name" value="TYRKINASE"/>
</dbReference>
<dbReference type="PROSITE" id="PS50011">
    <property type="entry name" value="PROTEIN_KINASE_DOM"/>
    <property type="match status" value="4"/>
</dbReference>
<accession>A0ABR2H2M9</accession>
<dbReference type="Proteomes" id="UP001470230">
    <property type="component" value="Unassembled WGS sequence"/>
</dbReference>
<dbReference type="InterPro" id="IPR000719">
    <property type="entry name" value="Prot_kinase_dom"/>
</dbReference>
<comment type="caution">
    <text evidence="7">The sequence shown here is derived from an EMBL/GenBank/DDBJ whole genome shotgun (WGS) entry which is preliminary data.</text>
</comment>
<evidence type="ECO:0000313" key="7">
    <source>
        <dbReference type="EMBL" id="KAK8840096.1"/>
    </source>
</evidence>
<feature type="domain" description="Protein kinase" evidence="6">
    <location>
        <begin position="357"/>
        <end position="635"/>
    </location>
</feature>
<keyword evidence="8" id="KW-1185">Reference proteome</keyword>
<keyword evidence="5" id="KW-0812">Transmembrane</keyword>
<evidence type="ECO:0000259" key="6">
    <source>
        <dbReference type="PROSITE" id="PS50011"/>
    </source>
</evidence>
<dbReference type="PANTHER" id="PTHR44329:SF214">
    <property type="entry name" value="PROTEIN KINASE DOMAIN-CONTAINING PROTEIN"/>
    <property type="match status" value="1"/>
</dbReference>
<dbReference type="Pfam" id="PF07714">
    <property type="entry name" value="PK_Tyr_Ser-Thr"/>
    <property type="match status" value="1"/>
</dbReference>
<organism evidence="7 8">
    <name type="scientific">Tritrichomonas musculus</name>
    <dbReference type="NCBI Taxonomy" id="1915356"/>
    <lineage>
        <taxon>Eukaryota</taxon>
        <taxon>Metamonada</taxon>
        <taxon>Parabasalia</taxon>
        <taxon>Tritrichomonadida</taxon>
        <taxon>Tritrichomonadidae</taxon>
        <taxon>Tritrichomonas</taxon>
    </lineage>
</organism>
<dbReference type="InterPro" id="IPR011990">
    <property type="entry name" value="TPR-like_helical_dom_sf"/>
</dbReference>
<dbReference type="Gene3D" id="1.10.510.10">
    <property type="entry name" value="Transferase(Phosphotransferase) domain 1"/>
    <property type="match status" value="4"/>
</dbReference>
<feature type="binding site" evidence="4">
    <location>
        <position position="739"/>
    </location>
    <ligand>
        <name>ATP</name>
        <dbReference type="ChEBI" id="CHEBI:30616"/>
    </ligand>
</feature>
<dbReference type="PROSITE" id="PS00108">
    <property type="entry name" value="PROTEIN_KINASE_ST"/>
    <property type="match status" value="3"/>
</dbReference>
<dbReference type="EMBL" id="JAPFFF010000048">
    <property type="protein sequence ID" value="KAK8840096.1"/>
    <property type="molecule type" value="Genomic_DNA"/>
</dbReference>
<keyword evidence="2 4" id="KW-0547">Nucleotide-binding</keyword>
<dbReference type="PANTHER" id="PTHR44329">
    <property type="entry name" value="SERINE/THREONINE-PROTEIN KINASE TNNI3K-RELATED"/>
    <property type="match status" value="1"/>
</dbReference>
<evidence type="ECO:0000256" key="5">
    <source>
        <dbReference type="SAM" id="Phobius"/>
    </source>
</evidence>
<reference evidence="7 8" key="1">
    <citation type="submission" date="2024-04" db="EMBL/GenBank/DDBJ databases">
        <title>Tritrichomonas musculus Genome.</title>
        <authorList>
            <person name="Alves-Ferreira E."/>
            <person name="Grigg M."/>
            <person name="Lorenzi H."/>
            <person name="Galac M."/>
        </authorList>
    </citation>
    <scope>NUCLEOTIDE SEQUENCE [LARGE SCALE GENOMIC DNA]</scope>
    <source>
        <strain evidence="7 8">EAF2021</strain>
    </source>
</reference>
<keyword evidence="5" id="KW-0472">Membrane</keyword>
<feature type="binding site" evidence="4">
    <location>
        <position position="386"/>
    </location>
    <ligand>
        <name>ATP</name>
        <dbReference type="ChEBI" id="CHEBI:30616"/>
    </ligand>
</feature>
<gene>
    <name evidence="7" type="ORF">M9Y10_031033</name>
</gene>
<dbReference type="PROSITE" id="PS00107">
    <property type="entry name" value="PROTEIN_KINASE_ATP"/>
    <property type="match status" value="2"/>
</dbReference>
<protein>
    <recommendedName>
        <fullName evidence="6">Protein kinase domain-containing protein</fullName>
    </recommendedName>
</protein>
<dbReference type="SUPFAM" id="SSF81901">
    <property type="entry name" value="HCP-like"/>
    <property type="match status" value="1"/>
</dbReference>
<dbReference type="Gene3D" id="1.25.40.10">
    <property type="entry name" value="Tetratricopeptide repeat domain"/>
    <property type="match status" value="1"/>
</dbReference>
<feature type="transmembrane region" description="Helical" evidence="5">
    <location>
        <begin position="409"/>
        <end position="429"/>
    </location>
</feature>
<keyword evidence="1" id="KW-0418">Kinase</keyword>
<dbReference type="InterPro" id="IPR051681">
    <property type="entry name" value="Ser/Thr_Kinases-Pseudokinases"/>
</dbReference>
<evidence type="ECO:0000256" key="3">
    <source>
        <dbReference type="ARBA" id="ARBA00022840"/>
    </source>
</evidence>
<sequence length="1546" mass="180770">MNDGITQDFIDLTKFIKGKFSDIDGLYFNYEIIDKKNNKKYLCKEFKKAIYEFTKYEIISLKQEVNTLLQVIHPSILKYIGYNPINFNNCPNPVIITEFPANYTLEMLLKLKRKGENHLIFDDTKKLIIIYGIAAAMSFLHSNNILHRDLKPDNIFLDDDFHPKISGFSLSKQIDQIKPELVGTPAYLSPELLITKEHSTKSDVYAFSLIVYEILTDEKPFFNYDDVLIFIEEVKLHKLRPTFNKKFLQCYQNLIQKCWSQEPLERPTFDEILATLKTDSNFITDQVDKEEFWNYIELINKSEKSFNTTKRIQQLDNIINSQLQFFPHKYNYIFNNKYSTHITPVFFNSFAFDFSNFERHEKLGEGSFGKVYKIVNKKTGVIYAAKELFQNYDDFKSEELRSLIRTVEILLLLKFPSILSFIGFSFYNIKNKPKPTFVIEYLHNCSLFDILEIERKREKVIEWNDTKKLITIYGIAAAIAYMYSLSIIHRDLKPSNILFDEYLFPKLTDFGFSKLVSNFSQDDSDEVQDEIPATPEYIAPELLSEHQYYKDSFSVDIYSFAIIMYEIITGEKPYEDLKNPVDIVNEITQKNGRPKFNKNIQLCHRNLIVNCWQSNPLDRPSASEIVETLKSDPNFITENVNKDEFFKYVEYLESSQNKNSFDHKTNMPIFEHVESKKRPFQKVNIYLNRSKEIEIRDLNINIYPIELSKFEVNEHVGAGSFGTVYKVNDKETGDIYAAKVSIYDIDLCSKDIIINFEREVNIISELNHPSIMKFIGFNLLNFKYKRKPTIITEFLKNGSLDDIIELERMNTGIFDWNDTKKLINIFGIASGLAYLHSLNIIHRDLKPANILLDDYLFPKISDFGLSKQINLENQQNSGFKGTYAYTAPEVFEGKYSKAGDVYAFALIVYEIITNEIIYNKLNQYQIMIQVRKGLRPTFKYTIPYCYKKLITDCWNEDPSKRPTFDEIVYQLKNNSEFVTENVDKEEFLDYISYVEDINGVSSQPISLDKIKNISKEKEEIKEKNFLDLTKYEKGNLISKGEFYKIYEIKNKETGEIFQGKISIIKMNKFSRDELINLSHEVNIISKLNHPSFMKFIGYSPIDFKNKRKTVIVTELTKNGSLKKILEIERNGEIINGWDDTKKLLNIFGIASAMAYLHSYNIIHRDLQPCNIFLDDYLFPKIGDFGLSKRIHNIETITYQTISGLKGSPTYSSPEILQLNEYSKSGDVYAFALVVYEILTNKVPFENFNNTNEIYKEVVINGNRPEIPNSLPISYRSLIEKCWSQDPNDRPSFDTIVKLLKNDLNFITKKIRKGDFTDYVEFIGKSKLSLDFAHKVLQFDEFIKSKNKIFEDEPNEEEKIKENDPNDSTISESIEYNESFQIKYKPDSNDNEQHKEIIQELSSLFEENNNLNEKDIDLLLSFYLAKANQGNSEAQEFLAKTYIKRNDTENIYKYFCLLIKTGKCSIPLEYALKLYRRKYFTQAYNYFCLISKMNNPIAKFYIGIMKYSGFGCSKNKEEAYRILKCLADNGIDQAYDFLINHFEQVPC</sequence>
<evidence type="ECO:0000313" key="8">
    <source>
        <dbReference type="Proteomes" id="UP001470230"/>
    </source>
</evidence>
<feature type="domain" description="Protein kinase" evidence="6">
    <location>
        <begin position="710"/>
        <end position="978"/>
    </location>
</feature>
<keyword evidence="3 4" id="KW-0067">ATP-binding</keyword>
<dbReference type="InterPro" id="IPR008271">
    <property type="entry name" value="Ser/Thr_kinase_AS"/>
</dbReference>
<dbReference type="InterPro" id="IPR011009">
    <property type="entry name" value="Kinase-like_dom_sf"/>
</dbReference>